<comment type="caution">
    <text evidence="1">The sequence shown here is derived from an EMBL/GenBank/DDBJ whole genome shotgun (WGS) entry which is preliminary data.</text>
</comment>
<sequence length="149" mass="15897">MVKTASRAMSDGRVSAMRGDVLQNGDWARKPRSDFCVVGRAGSAQWEWDWEWDGDGDGDVGNDGAGMTLVAGVETCVWNLRMHLSARDGDPLIDFRSCSEAQPCACVRVKGASCWPRPNKATRPRLPASSFAPQVCAVAGPSSHGSISG</sequence>
<dbReference type="AlphaFoldDB" id="A0A8K0NHE4"/>
<organism evidence="1 2">
    <name type="scientific">Claviceps africana</name>
    <dbReference type="NCBI Taxonomy" id="83212"/>
    <lineage>
        <taxon>Eukaryota</taxon>
        <taxon>Fungi</taxon>
        <taxon>Dikarya</taxon>
        <taxon>Ascomycota</taxon>
        <taxon>Pezizomycotina</taxon>
        <taxon>Sordariomycetes</taxon>
        <taxon>Hypocreomycetidae</taxon>
        <taxon>Hypocreales</taxon>
        <taxon>Clavicipitaceae</taxon>
        <taxon>Claviceps</taxon>
    </lineage>
</organism>
<reference evidence="1" key="1">
    <citation type="journal article" date="2020" name="bioRxiv">
        <title>Whole genome comparisons of ergot fungi reveals the divergence and evolution of species within the genus Claviceps are the result of varying mechanisms driving genome evolution and host range expansion.</title>
        <authorList>
            <person name="Wyka S.A."/>
            <person name="Mondo S.J."/>
            <person name="Liu M."/>
            <person name="Dettman J."/>
            <person name="Nalam V."/>
            <person name="Broders K.D."/>
        </authorList>
    </citation>
    <scope>NUCLEOTIDE SEQUENCE</scope>
    <source>
        <strain evidence="1">CCC 489</strain>
    </source>
</reference>
<gene>
    <name evidence="1" type="ORF">E4U42_001299</name>
</gene>
<keyword evidence="2" id="KW-1185">Reference proteome</keyword>
<accession>A0A8K0NHE4</accession>
<evidence type="ECO:0000313" key="2">
    <source>
        <dbReference type="Proteomes" id="UP000811619"/>
    </source>
</evidence>
<dbReference type="EMBL" id="SRPY01001378">
    <property type="protein sequence ID" value="KAG5913290.1"/>
    <property type="molecule type" value="Genomic_DNA"/>
</dbReference>
<evidence type="ECO:0000313" key="1">
    <source>
        <dbReference type="EMBL" id="KAG5913290.1"/>
    </source>
</evidence>
<protein>
    <submittedName>
        <fullName evidence="1">Uncharacterized protein</fullName>
    </submittedName>
</protein>
<dbReference type="Proteomes" id="UP000811619">
    <property type="component" value="Unassembled WGS sequence"/>
</dbReference>
<proteinExistence type="predicted"/>
<name>A0A8K0NHE4_9HYPO</name>